<dbReference type="PROSITE" id="PS50893">
    <property type="entry name" value="ABC_TRANSPORTER_2"/>
    <property type="match status" value="1"/>
</dbReference>
<dbReference type="GO" id="GO:0005524">
    <property type="term" value="F:ATP binding"/>
    <property type="evidence" value="ECO:0007669"/>
    <property type="project" value="UniProtKB-KW"/>
</dbReference>
<dbReference type="Gene3D" id="3.40.50.300">
    <property type="entry name" value="P-loop containing nucleotide triphosphate hydrolases"/>
    <property type="match status" value="1"/>
</dbReference>
<sequence>MGMVVLSAQALTKSYGAKTVLHDVSFTLPSGRIHGVLGPNGSGKTTALHIVAGLVSPSRGSVRIAGVDVGDKRSRRELGFAPDDLPLPGVLTGREYLRFHDAMRGRDDEGRALALAEALGIDADLPSAVAEYSHGMQRKLQLIAAVMHEPSLLLLDEPFRGLDPDAAAAVRRLLLAYARGGRAVLVATHDMIRAERDCDEVTIIDRGRIVASGSPARLIADAPACHSLEDLFLHVTGRRDDAERRAERIATIFT</sequence>
<proteinExistence type="predicted"/>
<evidence type="ECO:0000256" key="3">
    <source>
        <dbReference type="ARBA" id="ARBA00022840"/>
    </source>
</evidence>
<reference evidence="5 6" key="1">
    <citation type="submission" date="2015-02" db="EMBL/GenBank/DDBJ databases">
        <title>Draft genome sequences of ten Microbacterium spp. with emphasis on heavy metal contaminated environments.</title>
        <authorList>
            <person name="Corretto E."/>
        </authorList>
    </citation>
    <scope>NUCLEOTIDE SEQUENCE [LARGE SCALE GENOMIC DNA]</scope>
    <source>
        <strain evidence="5 6">ARN176</strain>
    </source>
</reference>
<dbReference type="Proteomes" id="UP000033740">
    <property type="component" value="Unassembled WGS sequence"/>
</dbReference>
<protein>
    <submittedName>
        <fullName evidence="5">Putative ABC transporter ATP-binding protein YbhF</fullName>
    </submittedName>
</protein>
<gene>
    <name evidence="5" type="primary">ybhF_1</name>
    <name evidence="5" type="ORF">RS86_01146</name>
</gene>
<dbReference type="InterPro" id="IPR027417">
    <property type="entry name" value="P-loop_NTPase"/>
</dbReference>
<keyword evidence="3 5" id="KW-0067">ATP-binding</keyword>
<dbReference type="PATRIC" id="fig|582680.6.peg.1181"/>
<dbReference type="SMART" id="SM00382">
    <property type="entry name" value="AAA"/>
    <property type="match status" value="1"/>
</dbReference>
<evidence type="ECO:0000256" key="1">
    <source>
        <dbReference type="ARBA" id="ARBA00022448"/>
    </source>
</evidence>
<evidence type="ECO:0000313" key="6">
    <source>
        <dbReference type="Proteomes" id="UP000033740"/>
    </source>
</evidence>
<evidence type="ECO:0000313" key="5">
    <source>
        <dbReference type="EMBL" id="KJL34048.1"/>
    </source>
</evidence>
<dbReference type="SUPFAM" id="SSF52540">
    <property type="entry name" value="P-loop containing nucleoside triphosphate hydrolases"/>
    <property type="match status" value="1"/>
</dbReference>
<comment type="caution">
    <text evidence="5">The sequence shown here is derived from an EMBL/GenBank/DDBJ whole genome shotgun (WGS) entry which is preliminary data.</text>
</comment>
<dbReference type="CDD" id="cd03230">
    <property type="entry name" value="ABC_DR_subfamily_A"/>
    <property type="match status" value="1"/>
</dbReference>
<dbReference type="STRING" id="582680.RS86_01146"/>
<dbReference type="Pfam" id="PF00005">
    <property type="entry name" value="ABC_tran"/>
    <property type="match status" value="1"/>
</dbReference>
<organism evidence="5 6">
    <name type="scientific">Microbacterium azadirachtae</name>
    <dbReference type="NCBI Taxonomy" id="582680"/>
    <lineage>
        <taxon>Bacteria</taxon>
        <taxon>Bacillati</taxon>
        <taxon>Actinomycetota</taxon>
        <taxon>Actinomycetes</taxon>
        <taxon>Micrococcales</taxon>
        <taxon>Microbacteriaceae</taxon>
        <taxon>Microbacterium</taxon>
    </lineage>
</organism>
<dbReference type="InterPro" id="IPR051782">
    <property type="entry name" value="ABC_Transporter_VariousFunc"/>
</dbReference>
<dbReference type="GO" id="GO:0016887">
    <property type="term" value="F:ATP hydrolysis activity"/>
    <property type="evidence" value="ECO:0007669"/>
    <property type="project" value="InterPro"/>
</dbReference>
<name>A0A0F0LLM5_9MICO</name>
<evidence type="ECO:0000259" key="4">
    <source>
        <dbReference type="PROSITE" id="PS50893"/>
    </source>
</evidence>
<dbReference type="InterPro" id="IPR003593">
    <property type="entry name" value="AAA+_ATPase"/>
</dbReference>
<evidence type="ECO:0000256" key="2">
    <source>
        <dbReference type="ARBA" id="ARBA00022741"/>
    </source>
</evidence>
<accession>A0A0F0LLM5</accession>
<dbReference type="InterPro" id="IPR017871">
    <property type="entry name" value="ABC_transporter-like_CS"/>
</dbReference>
<dbReference type="EMBL" id="JYIX01000030">
    <property type="protein sequence ID" value="KJL34048.1"/>
    <property type="molecule type" value="Genomic_DNA"/>
</dbReference>
<dbReference type="PANTHER" id="PTHR42939:SF1">
    <property type="entry name" value="ABC TRANSPORTER ATP-BINDING PROTEIN ALBC-RELATED"/>
    <property type="match status" value="1"/>
</dbReference>
<keyword evidence="1" id="KW-0813">Transport</keyword>
<feature type="domain" description="ABC transporter" evidence="4">
    <location>
        <begin position="6"/>
        <end position="231"/>
    </location>
</feature>
<dbReference type="PANTHER" id="PTHR42939">
    <property type="entry name" value="ABC TRANSPORTER ATP-BINDING PROTEIN ALBC-RELATED"/>
    <property type="match status" value="1"/>
</dbReference>
<dbReference type="AlphaFoldDB" id="A0A0F0LLM5"/>
<dbReference type="PROSITE" id="PS00211">
    <property type="entry name" value="ABC_TRANSPORTER_1"/>
    <property type="match status" value="1"/>
</dbReference>
<keyword evidence="2" id="KW-0547">Nucleotide-binding</keyword>
<dbReference type="InterPro" id="IPR003439">
    <property type="entry name" value="ABC_transporter-like_ATP-bd"/>
</dbReference>
<keyword evidence="6" id="KW-1185">Reference proteome</keyword>